<evidence type="ECO:0000256" key="3">
    <source>
        <dbReference type="SAM" id="Coils"/>
    </source>
</evidence>
<accession>A0A5D4S1K4</accession>
<dbReference type="InterPro" id="IPR029045">
    <property type="entry name" value="ClpP/crotonase-like_dom_sf"/>
</dbReference>
<dbReference type="PANTHER" id="PTHR10381:SF11">
    <property type="entry name" value="ATP-DEPENDENT CLP PROTEASE PROTEOLYTIC SUBUNIT, MITOCHONDRIAL"/>
    <property type="match status" value="1"/>
</dbReference>
<proteinExistence type="inferred from homology"/>
<evidence type="ECO:0000256" key="1">
    <source>
        <dbReference type="ARBA" id="ARBA00007039"/>
    </source>
</evidence>
<feature type="coiled-coil region" evidence="3">
    <location>
        <begin position="150"/>
        <end position="177"/>
    </location>
</feature>
<dbReference type="GO" id="GO:0006515">
    <property type="term" value="P:protein quality control for misfolded or incompletely synthesized proteins"/>
    <property type="evidence" value="ECO:0007669"/>
    <property type="project" value="TreeGrafter"/>
</dbReference>
<evidence type="ECO:0000313" key="4">
    <source>
        <dbReference type="EMBL" id="TYS56431.1"/>
    </source>
</evidence>
<dbReference type="InterPro" id="IPR023562">
    <property type="entry name" value="ClpP/TepA"/>
</dbReference>
<comment type="caution">
    <text evidence="4">The sequence shown here is derived from an EMBL/GenBank/DDBJ whole genome shotgun (WGS) entry which is preliminary data.</text>
</comment>
<dbReference type="Proteomes" id="UP000322997">
    <property type="component" value="Unassembled WGS sequence"/>
</dbReference>
<dbReference type="PANTHER" id="PTHR10381">
    <property type="entry name" value="ATP-DEPENDENT CLP PROTEASE PROTEOLYTIC SUBUNIT"/>
    <property type="match status" value="1"/>
</dbReference>
<dbReference type="PRINTS" id="PR00127">
    <property type="entry name" value="CLPPROTEASEP"/>
</dbReference>
<dbReference type="AlphaFoldDB" id="A0A5D4S1K4"/>
<sequence>MTGFSRPMPLNYITEKFGGFIMEMFLEESKTTLLDQVERELFKDRVIYLNEDVSAYTIANIVPLIHKINKDDENVPVEDRKPIHLHITSYGGSAYDGWQIVSTIENSKTPVYTYVEGYAMSMGLPLFLAGHKRIIGKYASLLYHELRGGANGTRQDLKRLDKEYDRLQKIYDDYITSKTSIPQDLLVTYQDRVEDWYIGFEEAKKYKMFDEVI</sequence>
<dbReference type="SUPFAM" id="SSF52096">
    <property type="entry name" value="ClpP/crotonase"/>
    <property type="match status" value="1"/>
</dbReference>
<keyword evidence="3" id="KW-0175">Coiled coil</keyword>
<evidence type="ECO:0000313" key="5">
    <source>
        <dbReference type="Proteomes" id="UP000322997"/>
    </source>
</evidence>
<dbReference type="GO" id="GO:0051117">
    <property type="term" value="F:ATPase binding"/>
    <property type="evidence" value="ECO:0007669"/>
    <property type="project" value="TreeGrafter"/>
</dbReference>
<dbReference type="EMBL" id="VTEQ01000001">
    <property type="protein sequence ID" value="TYS56431.1"/>
    <property type="molecule type" value="Genomic_DNA"/>
</dbReference>
<dbReference type="InterPro" id="IPR001907">
    <property type="entry name" value="ClpP"/>
</dbReference>
<comment type="similarity">
    <text evidence="1 2">Belongs to the peptidase S14 family.</text>
</comment>
<dbReference type="Gene3D" id="3.90.226.10">
    <property type="entry name" value="2-enoyl-CoA Hydratase, Chain A, domain 1"/>
    <property type="match status" value="1"/>
</dbReference>
<reference evidence="4 5" key="1">
    <citation type="submission" date="2019-08" db="EMBL/GenBank/DDBJ databases">
        <title>Bacillus genomes from the desert of Cuatro Cienegas, Coahuila.</title>
        <authorList>
            <person name="Olmedo-Alvarez G."/>
        </authorList>
    </citation>
    <scope>NUCLEOTIDE SEQUENCE [LARGE SCALE GENOMIC DNA]</scope>
    <source>
        <strain evidence="4 5">CH108_3D</strain>
    </source>
</reference>
<dbReference type="GO" id="GO:0009368">
    <property type="term" value="C:endopeptidase Clp complex"/>
    <property type="evidence" value="ECO:0007669"/>
    <property type="project" value="TreeGrafter"/>
</dbReference>
<dbReference type="GO" id="GO:0004252">
    <property type="term" value="F:serine-type endopeptidase activity"/>
    <property type="evidence" value="ECO:0007669"/>
    <property type="project" value="InterPro"/>
</dbReference>
<name>A0A5D4S1K4_9BACI</name>
<organism evidence="4 5">
    <name type="scientific">Rossellomorea marisflavi</name>
    <dbReference type="NCBI Taxonomy" id="189381"/>
    <lineage>
        <taxon>Bacteria</taxon>
        <taxon>Bacillati</taxon>
        <taxon>Bacillota</taxon>
        <taxon>Bacilli</taxon>
        <taxon>Bacillales</taxon>
        <taxon>Bacillaceae</taxon>
        <taxon>Rossellomorea</taxon>
    </lineage>
</organism>
<gene>
    <name evidence="4" type="ORF">FZC83_02315</name>
</gene>
<protein>
    <recommendedName>
        <fullName evidence="2">ATP-dependent Clp protease proteolytic subunit</fullName>
    </recommendedName>
</protein>
<evidence type="ECO:0000256" key="2">
    <source>
        <dbReference type="RuleBase" id="RU003567"/>
    </source>
</evidence>
<dbReference type="GO" id="GO:0004176">
    <property type="term" value="F:ATP-dependent peptidase activity"/>
    <property type="evidence" value="ECO:0007669"/>
    <property type="project" value="InterPro"/>
</dbReference>
<dbReference type="Pfam" id="PF00574">
    <property type="entry name" value="CLP_protease"/>
    <property type="match status" value="1"/>
</dbReference>